<proteinExistence type="inferred from homology"/>
<reference evidence="7 8" key="1">
    <citation type="submission" date="2019-02" db="EMBL/GenBank/DDBJ databases">
        <title>Genome sequencing of the rare red list fungi Phlebia centrifuga.</title>
        <authorList>
            <person name="Buettner E."/>
            <person name="Kellner H."/>
        </authorList>
    </citation>
    <scope>NUCLEOTIDE SEQUENCE [LARGE SCALE GENOMIC DNA]</scope>
    <source>
        <strain evidence="7 8">DSM 108282</strain>
    </source>
</reference>
<evidence type="ECO:0000313" key="8">
    <source>
        <dbReference type="Proteomes" id="UP000309038"/>
    </source>
</evidence>
<dbReference type="EMBL" id="SGPJ01000102">
    <property type="protein sequence ID" value="THG98831.1"/>
    <property type="molecule type" value="Genomic_DNA"/>
</dbReference>
<evidence type="ECO:0008006" key="9">
    <source>
        <dbReference type="Google" id="ProtNLM"/>
    </source>
</evidence>
<keyword evidence="8" id="KW-1185">Reference proteome</keyword>
<dbReference type="Proteomes" id="UP000309038">
    <property type="component" value="Unassembled WGS sequence"/>
</dbReference>
<comment type="similarity">
    <text evidence="2">Belongs to the SNF5 family.</text>
</comment>
<feature type="region of interest" description="Disordered" evidence="6">
    <location>
        <begin position="533"/>
        <end position="558"/>
    </location>
</feature>
<keyword evidence="5" id="KW-0539">Nucleus</keyword>
<dbReference type="GO" id="GO:0000228">
    <property type="term" value="C:nuclear chromosome"/>
    <property type="evidence" value="ECO:0007669"/>
    <property type="project" value="InterPro"/>
</dbReference>
<dbReference type="GO" id="GO:0006338">
    <property type="term" value="P:chromatin remodeling"/>
    <property type="evidence" value="ECO:0007669"/>
    <property type="project" value="InterPro"/>
</dbReference>
<evidence type="ECO:0000256" key="4">
    <source>
        <dbReference type="ARBA" id="ARBA00023163"/>
    </source>
</evidence>
<gene>
    <name evidence="7" type="ORF">EW026_g3417</name>
</gene>
<name>A0A4S4KK82_9APHY</name>
<protein>
    <recommendedName>
        <fullName evidence="9">SNF5-domain-containing protein</fullName>
    </recommendedName>
</protein>
<evidence type="ECO:0000256" key="3">
    <source>
        <dbReference type="ARBA" id="ARBA00023015"/>
    </source>
</evidence>
<sequence length="558" mass="61081">MSDTPAPPSVNSTFQSMTDAQLRQTISQLSNAAGRSQPQNIAPAAQVHPAYLNNIRHWSSSVTPPPTNGRTNPSRKARQAKGSSLAPTSQVTASTSTYHPPPPTAQTYAPAPALAPAPNASDPRYPARAPLPTTTQALHSTYASRLRTGATLLMQPVLNNTTSVTVATRSSRRGGVVNYADPGSGDEFPDAGALDSDDSDFIASGGTRTAMRSARLSSRAPVGAGVFNAGGTTIVVQSAPPQAVHSQKNEIDQSYLGMIPPTRFITSRPVAPTKHEYPTPELLDVQSRKPTALVPIRVEFETETHRIRDCFVWNLNEELIKPESFARTFCADLDIPPNPWAETVANQIRAQLEEHEGVASMDLGLDAMDVYANNEEEIPECRVILSIDVQIAAYHLMDHIEWDLLSPLTPETFSITLCAELGLSGEAVPLVAHAIHEELIKHKRDAIEWGVIGGDIHPSTAEEHGTGDRPRDRSGLSLLKDKTGLGLGWGRAPKDGRGPKPLRSVWRDWAEAEEFRTRFEVLTAEEVERREIEKERASRRLRRETSKFQNQAISRRRR</sequence>
<dbReference type="InterPro" id="IPR006939">
    <property type="entry name" value="SNF5"/>
</dbReference>
<feature type="region of interest" description="Disordered" evidence="6">
    <location>
        <begin position="57"/>
        <end position="129"/>
    </location>
</feature>
<comment type="caution">
    <text evidence="7">The sequence shown here is derived from an EMBL/GenBank/DDBJ whole genome shotgun (WGS) entry which is preliminary data.</text>
</comment>
<feature type="region of interest" description="Disordered" evidence="6">
    <location>
        <begin position="1"/>
        <end position="42"/>
    </location>
</feature>
<feature type="compositionally biased region" description="Basic and acidic residues" evidence="6">
    <location>
        <begin position="533"/>
        <end position="546"/>
    </location>
</feature>
<accession>A0A4S4KK82</accession>
<evidence type="ECO:0000313" key="7">
    <source>
        <dbReference type="EMBL" id="THG98831.1"/>
    </source>
</evidence>
<organism evidence="7 8">
    <name type="scientific">Hermanssonia centrifuga</name>
    <dbReference type="NCBI Taxonomy" id="98765"/>
    <lineage>
        <taxon>Eukaryota</taxon>
        <taxon>Fungi</taxon>
        <taxon>Dikarya</taxon>
        <taxon>Basidiomycota</taxon>
        <taxon>Agaricomycotina</taxon>
        <taxon>Agaricomycetes</taxon>
        <taxon>Polyporales</taxon>
        <taxon>Meruliaceae</taxon>
        <taxon>Hermanssonia</taxon>
    </lineage>
</organism>
<dbReference type="Pfam" id="PF04855">
    <property type="entry name" value="SNF5"/>
    <property type="match status" value="1"/>
</dbReference>
<feature type="compositionally biased region" description="Polar residues" evidence="6">
    <location>
        <begin position="57"/>
        <end position="72"/>
    </location>
</feature>
<feature type="compositionally biased region" description="Polar residues" evidence="6">
    <location>
        <begin position="81"/>
        <end position="98"/>
    </location>
</feature>
<keyword evidence="4" id="KW-0804">Transcription</keyword>
<keyword evidence="3" id="KW-0805">Transcription regulation</keyword>
<evidence type="ECO:0000256" key="5">
    <source>
        <dbReference type="ARBA" id="ARBA00023242"/>
    </source>
</evidence>
<dbReference type="PANTHER" id="PTHR10019">
    <property type="entry name" value="SNF5"/>
    <property type="match status" value="1"/>
</dbReference>
<feature type="region of interest" description="Disordered" evidence="6">
    <location>
        <begin position="458"/>
        <end position="478"/>
    </location>
</feature>
<evidence type="ECO:0000256" key="6">
    <source>
        <dbReference type="SAM" id="MobiDB-lite"/>
    </source>
</evidence>
<feature type="compositionally biased region" description="Basic and acidic residues" evidence="6">
    <location>
        <begin position="460"/>
        <end position="478"/>
    </location>
</feature>
<feature type="compositionally biased region" description="Polar residues" evidence="6">
    <location>
        <begin position="547"/>
        <end position="558"/>
    </location>
</feature>
<feature type="region of interest" description="Disordered" evidence="6">
    <location>
        <begin position="175"/>
        <end position="200"/>
    </location>
</feature>
<evidence type="ECO:0000256" key="2">
    <source>
        <dbReference type="ARBA" id="ARBA00010239"/>
    </source>
</evidence>
<evidence type="ECO:0000256" key="1">
    <source>
        <dbReference type="ARBA" id="ARBA00004123"/>
    </source>
</evidence>
<dbReference type="AlphaFoldDB" id="A0A4S4KK82"/>
<comment type="subcellular location">
    <subcellularLocation>
        <location evidence="1">Nucleus</location>
    </subcellularLocation>
</comment>
<feature type="compositionally biased region" description="Low complexity" evidence="6">
    <location>
        <begin position="105"/>
        <end position="123"/>
    </location>
</feature>
<feature type="compositionally biased region" description="Polar residues" evidence="6">
    <location>
        <begin position="9"/>
        <end position="40"/>
    </location>
</feature>